<gene>
    <name evidence="3" type="ORF">P167DRAFT_493070</name>
</gene>
<name>A0A3N4KIF0_9PEZI</name>
<evidence type="ECO:0000313" key="3">
    <source>
        <dbReference type="EMBL" id="RPB09092.1"/>
    </source>
</evidence>
<dbReference type="InterPro" id="IPR002885">
    <property type="entry name" value="PPR_rpt"/>
</dbReference>
<dbReference type="EMBL" id="ML119155">
    <property type="protein sequence ID" value="RPB09092.1"/>
    <property type="molecule type" value="Genomic_DNA"/>
</dbReference>
<feature type="compositionally biased region" description="Basic residues" evidence="2">
    <location>
        <begin position="583"/>
        <end position="595"/>
    </location>
</feature>
<feature type="compositionally biased region" description="Basic and acidic residues" evidence="2">
    <location>
        <begin position="151"/>
        <end position="166"/>
    </location>
</feature>
<dbReference type="Gene3D" id="1.25.40.10">
    <property type="entry name" value="Tetratricopeptide repeat domain"/>
    <property type="match status" value="1"/>
</dbReference>
<feature type="repeat" description="PPR" evidence="1">
    <location>
        <begin position="275"/>
        <end position="309"/>
    </location>
</feature>
<organism evidence="3 4">
    <name type="scientific">Morchella conica CCBAS932</name>
    <dbReference type="NCBI Taxonomy" id="1392247"/>
    <lineage>
        <taxon>Eukaryota</taxon>
        <taxon>Fungi</taxon>
        <taxon>Dikarya</taxon>
        <taxon>Ascomycota</taxon>
        <taxon>Pezizomycotina</taxon>
        <taxon>Pezizomycetes</taxon>
        <taxon>Pezizales</taxon>
        <taxon>Morchellaceae</taxon>
        <taxon>Morchella</taxon>
    </lineage>
</organism>
<feature type="compositionally biased region" description="Gly residues" evidence="2">
    <location>
        <begin position="67"/>
        <end position="76"/>
    </location>
</feature>
<accession>A0A3N4KIF0</accession>
<evidence type="ECO:0000313" key="4">
    <source>
        <dbReference type="Proteomes" id="UP000277580"/>
    </source>
</evidence>
<keyword evidence="4" id="KW-1185">Reference proteome</keyword>
<feature type="region of interest" description="Disordered" evidence="2">
    <location>
        <begin position="61"/>
        <end position="98"/>
    </location>
</feature>
<protein>
    <submittedName>
        <fullName evidence="3">Uncharacterized protein</fullName>
    </submittedName>
</protein>
<dbReference type="STRING" id="1392247.A0A3N4KIF0"/>
<dbReference type="PROSITE" id="PS51375">
    <property type="entry name" value="PPR"/>
    <property type="match status" value="1"/>
</dbReference>
<dbReference type="InParanoid" id="A0A3N4KIF0"/>
<sequence>MQPFLFRASSSLTRPSCGGFTSTIAVSYSYRALSDRADECLLKNKFGEFYKRFYSAVSGDAGPMKKGAGGGEGNGAIGNKSSESEHQVTPTRLPPDKLRSVRKPSFISKEAILKIEKSTTQLTSRFLEHDRLSRELRAKIKQLSTQRRQIHKNEDEAVRRNPESEQEIEDIKKSLEDEMALLDKTLVYISTHYYDLPPESEPEPVSAADISLDPSKRSQNPIFTPYMSPFPNYSTSPYNSTLNQSLLRLLGTRPPPPALIARICYNLLNSPHPPNVQTYNILIERLTRVRNGSLAHIVFRNMLEGGLGPGGKPNEDTVVRMINLCVKTADREGFERIAKITSERNMARWWGFGKNRTAKTREQKRRGKLTLEALIHGAARFGKAQQVRVYTRAMSRECPDDPKPSIPLYTSIMRMWREMKEWDRGLRCWRDIMRRDREWNRHGLGMPADIRAFREMLRLCRVCNKEEIRNGIIRLALERGFEESELLGRLDKTKGLWVRNTNKTPHIRGMRRETKRDDVEILGSLEEGWEDLEPVKKLDAHSASSRSSDRVNSRVWHDILSRRMREVRDDRFVGRNLKDQLKEHHRKREERRKALKERSFQDQHDSSSKAGLEG</sequence>
<reference evidence="3 4" key="1">
    <citation type="journal article" date="2018" name="Nat. Ecol. Evol.">
        <title>Pezizomycetes genomes reveal the molecular basis of ectomycorrhizal truffle lifestyle.</title>
        <authorList>
            <person name="Murat C."/>
            <person name="Payen T."/>
            <person name="Noel B."/>
            <person name="Kuo A."/>
            <person name="Morin E."/>
            <person name="Chen J."/>
            <person name="Kohler A."/>
            <person name="Krizsan K."/>
            <person name="Balestrini R."/>
            <person name="Da Silva C."/>
            <person name="Montanini B."/>
            <person name="Hainaut M."/>
            <person name="Levati E."/>
            <person name="Barry K.W."/>
            <person name="Belfiori B."/>
            <person name="Cichocki N."/>
            <person name="Clum A."/>
            <person name="Dockter R.B."/>
            <person name="Fauchery L."/>
            <person name="Guy J."/>
            <person name="Iotti M."/>
            <person name="Le Tacon F."/>
            <person name="Lindquist E.A."/>
            <person name="Lipzen A."/>
            <person name="Malagnac F."/>
            <person name="Mello A."/>
            <person name="Molinier V."/>
            <person name="Miyauchi S."/>
            <person name="Poulain J."/>
            <person name="Riccioni C."/>
            <person name="Rubini A."/>
            <person name="Sitrit Y."/>
            <person name="Splivallo R."/>
            <person name="Traeger S."/>
            <person name="Wang M."/>
            <person name="Zifcakova L."/>
            <person name="Wipf D."/>
            <person name="Zambonelli A."/>
            <person name="Paolocci F."/>
            <person name="Nowrousian M."/>
            <person name="Ottonello S."/>
            <person name="Baldrian P."/>
            <person name="Spatafora J.W."/>
            <person name="Henrissat B."/>
            <person name="Nagy L.G."/>
            <person name="Aury J.M."/>
            <person name="Wincker P."/>
            <person name="Grigoriev I.V."/>
            <person name="Bonfante P."/>
            <person name="Martin F.M."/>
        </authorList>
    </citation>
    <scope>NUCLEOTIDE SEQUENCE [LARGE SCALE GENOMIC DNA]</scope>
    <source>
        <strain evidence="3 4">CCBAS932</strain>
    </source>
</reference>
<dbReference type="InterPro" id="IPR011990">
    <property type="entry name" value="TPR-like_helical_dom_sf"/>
</dbReference>
<evidence type="ECO:0000256" key="1">
    <source>
        <dbReference type="PROSITE-ProRule" id="PRU00708"/>
    </source>
</evidence>
<dbReference type="AlphaFoldDB" id="A0A3N4KIF0"/>
<feature type="region of interest" description="Disordered" evidence="2">
    <location>
        <begin position="578"/>
        <end position="614"/>
    </location>
</feature>
<evidence type="ECO:0000256" key="2">
    <source>
        <dbReference type="SAM" id="MobiDB-lite"/>
    </source>
</evidence>
<dbReference type="OrthoDB" id="185373at2759"/>
<feature type="compositionally biased region" description="Basic and acidic residues" evidence="2">
    <location>
        <begin position="596"/>
        <end position="607"/>
    </location>
</feature>
<dbReference type="Proteomes" id="UP000277580">
    <property type="component" value="Unassembled WGS sequence"/>
</dbReference>
<proteinExistence type="predicted"/>
<feature type="region of interest" description="Disordered" evidence="2">
    <location>
        <begin position="143"/>
        <end position="166"/>
    </location>
</feature>